<dbReference type="SUPFAM" id="SSF51120">
    <property type="entry name" value="beta-Roll"/>
    <property type="match status" value="2"/>
</dbReference>
<keyword evidence="7" id="KW-1185">Reference proteome</keyword>
<gene>
    <name evidence="6" type="ORF">EXY23_22200</name>
</gene>
<dbReference type="Proteomes" id="UP000295023">
    <property type="component" value="Unassembled WGS sequence"/>
</dbReference>
<dbReference type="Gene3D" id="3.40.390.10">
    <property type="entry name" value="Collagenase (Catalytic Domain)"/>
    <property type="match status" value="1"/>
</dbReference>
<keyword evidence="3" id="KW-0964">Secreted</keyword>
<organism evidence="6 7">
    <name type="scientific">Roseicella aquatilis</name>
    <dbReference type="NCBI Taxonomy" id="2527868"/>
    <lineage>
        <taxon>Bacteria</taxon>
        <taxon>Pseudomonadati</taxon>
        <taxon>Pseudomonadota</taxon>
        <taxon>Alphaproteobacteria</taxon>
        <taxon>Acetobacterales</taxon>
        <taxon>Roseomonadaceae</taxon>
        <taxon>Roseicella</taxon>
    </lineage>
</organism>
<dbReference type="InterPro" id="IPR024079">
    <property type="entry name" value="MetalloPept_cat_dom_sf"/>
</dbReference>
<dbReference type="Pfam" id="PF00353">
    <property type="entry name" value="HemolysinCabind"/>
    <property type="match status" value="2"/>
</dbReference>
<dbReference type="PRINTS" id="PR00313">
    <property type="entry name" value="CABNDNGRPT"/>
</dbReference>
<evidence type="ECO:0000256" key="4">
    <source>
        <dbReference type="ARBA" id="ARBA00022737"/>
    </source>
</evidence>
<dbReference type="SUPFAM" id="SSF55486">
    <property type="entry name" value="Metalloproteases ('zincins'), catalytic domain"/>
    <property type="match status" value="1"/>
</dbReference>
<keyword evidence="4" id="KW-0677">Repeat</keyword>
<dbReference type="InterPro" id="IPR011049">
    <property type="entry name" value="Serralysin-like_metalloprot_C"/>
</dbReference>
<dbReference type="GO" id="GO:0005509">
    <property type="term" value="F:calcium ion binding"/>
    <property type="evidence" value="ECO:0007669"/>
    <property type="project" value="InterPro"/>
</dbReference>
<dbReference type="RefSeq" id="WP_132294930.1">
    <property type="nucleotide sequence ID" value="NZ_SKBM01000029.1"/>
</dbReference>
<evidence type="ECO:0000256" key="2">
    <source>
        <dbReference type="ARBA" id="ARBA00004613"/>
    </source>
</evidence>
<dbReference type="Gene3D" id="2.150.10.10">
    <property type="entry name" value="Serralysin-like metalloprotease, C-terminal"/>
    <property type="match status" value="1"/>
</dbReference>
<dbReference type="OrthoDB" id="223957at2"/>
<dbReference type="PANTHER" id="PTHR38340:SF1">
    <property type="entry name" value="S-LAYER PROTEIN"/>
    <property type="match status" value="1"/>
</dbReference>
<evidence type="ECO:0000256" key="1">
    <source>
        <dbReference type="ARBA" id="ARBA00001913"/>
    </source>
</evidence>
<sequence length="584" mass="58291">MAGGISIGATRKRELDGLLSGVAWNGPITFGFPDSAGAYGSPYGSGEPYSGFASLTLATRDAVRAALLGTPLGNGKAVLSGMGVAQFTLLGITEGGSGADIRLAQSARPATALAYSPGLGVGGDVWFGKTYAGTIFDLASPVLGNYAYLTVLHELGHALGLKHAQEVGGVANTAVPADRDSLEFTVMTYRSYAGGPTSGYTFERWGAPQGYMMLDIAALQEVYGADFGTRSGSDTYRWDPNTGQMFVNGIGQGAPGGNRVFLTLWDGGGRDTYDLSTYANGVAVDLAPGGWSVLASAQLAKLGTGQMARGNVFNALQYHGDARSLIEDAIGGAGNDRLLGNAAGNRLVGGAGQDSLSGLGGNDTLEGGTGNDTLAGGAGNDTYVVTDAKDVLVEAAGQGTDTVRSGVSWTLGANVEHLVLTGSTGLTGTGNALANGITGAAGADRLLGGGGADTLAGGAGKDTLVGGSGADVLTGAAGADLFLFERASDGRDVIAGFNGAEDQFAFSAAGFGGGLKAGMDLLAAHRLTISEAGTAVGALAQFVYGTATHVLAWDGNGAASGGTTQIALLPEAVHLTASDFTVIA</sequence>
<dbReference type="InterPro" id="IPR001343">
    <property type="entry name" value="Hemolysn_Ca-bd"/>
</dbReference>
<dbReference type="CDD" id="cd04277">
    <property type="entry name" value="ZnMc_serralysin_like"/>
    <property type="match status" value="1"/>
</dbReference>
<dbReference type="PROSITE" id="PS00330">
    <property type="entry name" value="HEMOLYSIN_CALCIUM"/>
    <property type="match status" value="4"/>
</dbReference>
<dbReference type="GO" id="GO:0006508">
    <property type="term" value="P:proteolysis"/>
    <property type="evidence" value="ECO:0007669"/>
    <property type="project" value="UniProtKB-KW"/>
</dbReference>
<dbReference type="AlphaFoldDB" id="A0A4R4D4S6"/>
<dbReference type="GO" id="GO:0008237">
    <property type="term" value="F:metallopeptidase activity"/>
    <property type="evidence" value="ECO:0007669"/>
    <property type="project" value="InterPro"/>
</dbReference>
<dbReference type="EMBL" id="SKBM01000029">
    <property type="protein sequence ID" value="TCZ55076.1"/>
    <property type="molecule type" value="Genomic_DNA"/>
</dbReference>
<comment type="caution">
    <text evidence="6">The sequence shown here is derived from an EMBL/GenBank/DDBJ whole genome shotgun (WGS) entry which is preliminary data.</text>
</comment>
<comment type="subcellular location">
    <subcellularLocation>
        <location evidence="2">Secreted</location>
    </subcellularLocation>
</comment>
<keyword evidence="6" id="KW-0645">Protease</keyword>
<feature type="domain" description="Peptidase M10 serralysin C-terminal" evidence="5">
    <location>
        <begin position="226"/>
        <end position="397"/>
    </location>
</feature>
<dbReference type="Pfam" id="PF08548">
    <property type="entry name" value="Peptidase_M10_C"/>
    <property type="match status" value="1"/>
</dbReference>
<accession>A0A4R4D4S6</accession>
<dbReference type="PANTHER" id="PTHR38340">
    <property type="entry name" value="S-LAYER PROTEIN"/>
    <property type="match status" value="1"/>
</dbReference>
<comment type="cofactor">
    <cofactor evidence="1">
        <name>Ca(2+)</name>
        <dbReference type="ChEBI" id="CHEBI:29108"/>
    </cofactor>
</comment>
<dbReference type="GO" id="GO:0005615">
    <property type="term" value="C:extracellular space"/>
    <property type="evidence" value="ECO:0007669"/>
    <property type="project" value="InterPro"/>
</dbReference>
<dbReference type="InterPro" id="IPR018511">
    <property type="entry name" value="Hemolysin-typ_Ca-bd_CS"/>
</dbReference>
<dbReference type="InterPro" id="IPR034033">
    <property type="entry name" value="Serralysin-like"/>
</dbReference>
<protein>
    <submittedName>
        <fullName evidence="6">Protease</fullName>
    </submittedName>
</protein>
<reference evidence="6 7" key="1">
    <citation type="submission" date="2019-03" db="EMBL/GenBank/DDBJ databases">
        <title>Paracraurococcus aquatilis NE82 genome sequence.</title>
        <authorList>
            <person name="Zhao Y."/>
            <person name="Du Z."/>
        </authorList>
    </citation>
    <scope>NUCLEOTIDE SEQUENCE [LARGE SCALE GENOMIC DNA]</scope>
    <source>
        <strain evidence="6 7">NE82</strain>
    </source>
</reference>
<proteinExistence type="predicted"/>
<evidence type="ECO:0000256" key="3">
    <source>
        <dbReference type="ARBA" id="ARBA00022525"/>
    </source>
</evidence>
<name>A0A4R4D4S6_9PROT</name>
<evidence type="ECO:0000313" key="7">
    <source>
        <dbReference type="Proteomes" id="UP000295023"/>
    </source>
</evidence>
<dbReference type="InterPro" id="IPR013858">
    <property type="entry name" value="Peptidase_M10B_C"/>
</dbReference>
<keyword evidence="6" id="KW-0378">Hydrolase</keyword>
<evidence type="ECO:0000259" key="5">
    <source>
        <dbReference type="Pfam" id="PF08548"/>
    </source>
</evidence>
<evidence type="ECO:0000313" key="6">
    <source>
        <dbReference type="EMBL" id="TCZ55076.1"/>
    </source>
</evidence>
<dbReference type="InterPro" id="IPR050557">
    <property type="entry name" value="RTX_toxin/Mannuronan_C5-epim"/>
</dbReference>